<dbReference type="PANTHER" id="PTHR40036">
    <property type="entry name" value="MACROCIN O-METHYLTRANSFERASE"/>
    <property type="match status" value="1"/>
</dbReference>
<protein>
    <submittedName>
        <fullName evidence="1">TylF/MycF/NovP-related O-methyltransferase</fullName>
        <ecNumber evidence="1">2.1.1.-</ecNumber>
    </submittedName>
</protein>
<accession>A0ABW3CSE8</accession>
<sequence>MSKDIRTKDNFSDKELNRRQKMMGLFDKNPIPSEEVLGNLGLFIPKTEFSRMLYLHELYQKQLAVPGVIMEFGVRWGQNMALYEAFRGIYEPFNWTRKIIGFDTFEGFPSVAKEDGDASIIAEGSYGVTENYQEYLQELLQLREQEGVQLEKARFQLVAGDASVTIKEYLQEHPETIISMAYFDFDIYQPTKDCLEAIKPYLTKGSVIAFDELNHPDFPGETVAVREVFGLDKYKLIHTTFSGARSYLVVE</sequence>
<keyword evidence="2" id="KW-1185">Reference proteome</keyword>
<dbReference type="Pfam" id="PF05711">
    <property type="entry name" value="TylF"/>
    <property type="match status" value="1"/>
</dbReference>
<reference evidence="2" key="1">
    <citation type="journal article" date="2019" name="Int. J. Syst. Evol. Microbiol.">
        <title>The Global Catalogue of Microorganisms (GCM) 10K type strain sequencing project: providing services to taxonomists for standard genome sequencing and annotation.</title>
        <authorList>
            <consortium name="The Broad Institute Genomics Platform"/>
            <consortium name="The Broad Institute Genome Sequencing Center for Infectious Disease"/>
            <person name="Wu L."/>
            <person name="Ma J."/>
        </authorList>
    </citation>
    <scope>NUCLEOTIDE SEQUENCE [LARGE SCALE GENOMIC DNA]</scope>
    <source>
        <strain evidence="2">CCUG 62952</strain>
    </source>
</reference>
<keyword evidence="1" id="KW-0489">Methyltransferase</keyword>
<dbReference type="Proteomes" id="UP001596978">
    <property type="component" value="Unassembled WGS sequence"/>
</dbReference>
<keyword evidence="1" id="KW-0808">Transferase</keyword>
<dbReference type="RefSeq" id="WP_386402401.1">
    <property type="nucleotide sequence ID" value="NZ_JBHTJH010000001.1"/>
</dbReference>
<dbReference type="EMBL" id="JBHTJH010000001">
    <property type="protein sequence ID" value="MFD0860691.1"/>
    <property type="molecule type" value="Genomic_DNA"/>
</dbReference>
<dbReference type="PANTHER" id="PTHR40036:SF1">
    <property type="entry name" value="MACROCIN O-METHYLTRANSFERASE"/>
    <property type="match status" value="1"/>
</dbReference>
<proteinExistence type="predicted"/>
<dbReference type="InterPro" id="IPR008884">
    <property type="entry name" value="TylF_MeTrfase"/>
</dbReference>
<comment type="caution">
    <text evidence="1">The sequence shown here is derived from an EMBL/GenBank/DDBJ whole genome shotgun (WGS) entry which is preliminary data.</text>
</comment>
<evidence type="ECO:0000313" key="1">
    <source>
        <dbReference type="EMBL" id="MFD0860691.1"/>
    </source>
</evidence>
<dbReference type="EC" id="2.1.1.-" evidence="1"/>
<gene>
    <name evidence="1" type="ORF">ACFQ1M_00610</name>
</gene>
<organism evidence="1 2">
    <name type="scientific">Sungkyunkwania multivorans</name>
    <dbReference type="NCBI Taxonomy" id="1173618"/>
    <lineage>
        <taxon>Bacteria</taxon>
        <taxon>Pseudomonadati</taxon>
        <taxon>Bacteroidota</taxon>
        <taxon>Flavobacteriia</taxon>
        <taxon>Flavobacteriales</taxon>
        <taxon>Flavobacteriaceae</taxon>
        <taxon>Sungkyunkwania</taxon>
    </lineage>
</organism>
<dbReference type="GO" id="GO:0008168">
    <property type="term" value="F:methyltransferase activity"/>
    <property type="evidence" value="ECO:0007669"/>
    <property type="project" value="UniProtKB-KW"/>
</dbReference>
<dbReference type="Gene3D" id="3.40.50.150">
    <property type="entry name" value="Vaccinia Virus protein VP39"/>
    <property type="match status" value="1"/>
</dbReference>
<dbReference type="SUPFAM" id="SSF53335">
    <property type="entry name" value="S-adenosyl-L-methionine-dependent methyltransferases"/>
    <property type="match status" value="1"/>
</dbReference>
<dbReference type="GO" id="GO:0032259">
    <property type="term" value="P:methylation"/>
    <property type="evidence" value="ECO:0007669"/>
    <property type="project" value="UniProtKB-KW"/>
</dbReference>
<name>A0ABW3CSE8_9FLAO</name>
<dbReference type="InterPro" id="IPR029063">
    <property type="entry name" value="SAM-dependent_MTases_sf"/>
</dbReference>
<evidence type="ECO:0000313" key="2">
    <source>
        <dbReference type="Proteomes" id="UP001596978"/>
    </source>
</evidence>